<keyword evidence="2" id="KW-1185">Reference proteome</keyword>
<dbReference type="InterPro" id="IPR020843">
    <property type="entry name" value="ER"/>
</dbReference>
<proteinExistence type="predicted"/>
<dbReference type="SUPFAM" id="SSF50129">
    <property type="entry name" value="GroES-like"/>
    <property type="match status" value="1"/>
</dbReference>
<organism evidence="1 2">
    <name type="scientific">Aurantiacibacter gangjinensis</name>
    <dbReference type="NCBI Taxonomy" id="502682"/>
    <lineage>
        <taxon>Bacteria</taxon>
        <taxon>Pseudomonadati</taxon>
        <taxon>Pseudomonadota</taxon>
        <taxon>Alphaproteobacteria</taxon>
        <taxon>Sphingomonadales</taxon>
        <taxon>Erythrobacteraceae</taxon>
        <taxon>Aurantiacibacter</taxon>
    </lineage>
</organism>
<dbReference type="FunFam" id="3.40.50.720:FF:000121">
    <property type="entry name" value="Prostaglandin reductase 2"/>
    <property type="match status" value="1"/>
</dbReference>
<dbReference type="Gene3D" id="3.40.50.720">
    <property type="entry name" value="NAD(P)-binding Rossmann-like Domain"/>
    <property type="match status" value="1"/>
</dbReference>
<dbReference type="PANTHER" id="PTHR43205:SF7">
    <property type="entry name" value="PROSTAGLANDIN REDUCTASE 1"/>
    <property type="match status" value="1"/>
</dbReference>
<evidence type="ECO:0000313" key="2">
    <source>
        <dbReference type="Proteomes" id="UP000053070"/>
    </source>
</evidence>
<dbReference type="PANTHER" id="PTHR43205">
    <property type="entry name" value="PROSTAGLANDIN REDUCTASE"/>
    <property type="match status" value="1"/>
</dbReference>
<dbReference type="Pfam" id="PF00107">
    <property type="entry name" value="ADH_zinc_N"/>
    <property type="match status" value="1"/>
</dbReference>
<dbReference type="InterPro" id="IPR041694">
    <property type="entry name" value="ADH_N_2"/>
</dbReference>
<dbReference type="OrthoDB" id="9805663at2"/>
<gene>
    <name evidence="1" type="ORF">AAW01_11525</name>
</gene>
<dbReference type="Pfam" id="PF16884">
    <property type="entry name" value="ADH_N_2"/>
    <property type="match status" value="1"/>
</dbReference>
<dbReference type="AlphaFoldDB" id="A0A0G9MRV2"/>
<dbReference type="EMBL" id="LBHC01000002">
    <property type="protein sequence ID" value="KLE32048.1"/>
    <property type="molecule type" value="Genomic_DNA"/>
</dbReference>
<dbReference type="GO" id="GO:0016628">
    <property type="term" value="F:oxidoreductase activity, acting on the CH-CH group of donors, NAD or NADP as acceptor"/>
    <property type="evidence" value="ECO:0007669"/>
    <property type="project" value="InterPro"/>
</dbReference>
<dbReference type="InterPro" id="IPR011032">
    <property type="entry name" value="GroES-like_sf"/>
</dbReference>
<dbReference type="KEGG" id="egn:BMF35_a1299"/>
<name>A0A0G9MRV2_9SPHN</name>
<reference evidence="1 2" key="1">
    <citation type="submission" date="2015-04" db="EMBL/GenBank/DDBJ databases">
        <title>The draft genome sequence of Erythrobacr gangjinensis K7-2.</title>
        <authorList>
            <person name="Zhuang L."/>
            <person name="Liu Y."/>
            <person name="Shao Z."/>
        </authorList>
    </citation>
    <scope>NUCLEOTIDE SEQUENCE [LARGE SCALE GENOMIC DNA]</scope>
    <source>
        <strain evidence="1 2">K7-2</strain>
    </source>
</reference>
<protein>
    <submittedName>
        <fullName evidence="1">Uncharacterized protein</fullName>
    </submittedName>
</protein>
<accession>A0A0G9MRV2</accession>
<dbReference type="CDD" id="cd05288">
    <property type="entry name" value="PGDH"/>
    <property type="match status" value="1"/>
</dbReference>
<dbReference type="InterPro" id="IPR013149">
    <property type="entry name" value="ADH-like_C"/>
</dbReference>
<dbReference type="SUPFAM" id="SSF51735">
    <property type="entry name" value="NAD(P)-binding Rossmann-fold domains"/>
    <property type="match status" value="1"/>
</dbReference>
<evidence type="ECO:0000313" key="1">
    <source>
        <dbReference type="EMBL" id="KLE32048.1"/>
    </source>
</evidence>
<dbReference type="SMART" id="SM00829">
    <property type="entry name" value="PKS_ER"/>
    <property type="match status" value="1"/>
</dbReference>
<dbReference type="PATRIC" id="fig|502682.8.peg.2351"/>
<dbReference type="STRING" id="502682.BMF35_a1299"/>
<dbReference type="InterPro" id="IPR045010">
    <property type="entry name" value="MDR_fam"/>
</dbReference>
<dbReference type="RefSeq" id="WP_047007396.1">
    <property type="nucleotide sequence ID" value="NZ_CP018097.1"/>
</dbReference>
<dbReference type="InterPro" id="IPR036291">
    <property type="entry name" value="NAD(P)-bd_dom_sf"/>
</dbReference>
<sequence length="338" mass="35553">MTTTRQIVLASQPQAAPLASDFTMAEAELPPLADGELLVRVHVLSLDPYLLSRIRGRHMSGDAPDIGETVPSEGVGEVLESRADGFVPGDFVLGVVGWQEHAVLDGKVARKIDASIRPLSLHLGVCGMPGLTAYASAHHLAKATDGDRVLVSSAAGPVGGTVGQLARIMGADKVVGIAGGPEKCALVKSDYGFDDCVDYKADGWQDRVAAALPDGISYYHDNVGGELLETALANLSLYGRVVLCGLASQYSLDHRPAGPNPGIYIGKRAQLLGLVVYDFMHEIDDYAAKAAAWIADGKLSYVEDRADGLDAAPALFEKLGQGSNIGKTVVQLVPEERA</sequence>
<dbReference type="Proteomes" id="UP000053070">
    <property type="component" value="Unassembled WGS sequence"/>
</dbReference>
<dbReference type="Gene3D" id="3.90.180.10">
    <property type="entry name" value="Medium-chain alcohol dehydrogenases, catalytic domain"/>
    <property type="match status" value="1"/>
</dbReference>
<comment type="caution">
    <text evidence="1">The sequence shown here is derived from an EMBL/GenBank/DDBJ whole genome shotgun (WGS) entry which is preliminary data.</text>
</comment>